<reference evidence="2" key="1">
    <citation type="submission" date="2011-12" db="EMBL/GenBank/DDBJ databases">
        <title>Complete sequence of Tannerella forsythia ATCC 43037.</title>
        <authorList>
            <person name="Dewhirst F."/>
            <person name="Tanner A."/>
            <person name="Izard J."/>
            <person name="Brinkac L."/>
            <person name="Durkin A.S."/>
            <person name="Hostetler J."/>
            <person name="Shetty J."/>
            <person name="Torralba M."/>
            <person name="Gill S."/>
            <person name="Nelson K."/>
        </authorList>
    </citation>
    <scope>NUCLEOTIDE SEQUENCE [LARGE SCALE GENOMIC DNA]</scope>
    <source>
        <strain evidence="2">ATCC 43037 / JCM 10827 / CCUG 33226 / KCTC 5666 / FDC 338</strain>
    </source>
</reference>
<dbReference type="HOGENOM" id="CLU_3277856_0_0_10"/>
<dbReference type="AlphaFoldDB" id="G8UHU8"/>
<accession>G8UHU8</accession>
<dbReference type="Proteomes" id="UP000005436">
    <property type="component" value="Chromosome"/>
</dbReference>
<organism evidence="1 2">
    <name type="scientific">Tannerella forsythia (strain ATCC 43037 / JCM 10827 / CCUG 21028 A / KCTC 5666 / FDC 338)</name>
    <name type="common">Bacteroides forsythus</name>
    <dbReference type="NCBI Taxonomy" id="203275"/>
    <lineage>
        <taxon>Bacteria</taxon>
        <taxon>Pseudomonadati</taxon>
        <taxon>Bacteroidota</taxon>
        <taxon>Bacteroidia</taxon>
        <taxon>Bacteroidales</taxon>
        <taxon>Tannerellaceae</taxon>
        <taxon>Tannerella</taxon>
    </lineage>
</organism>
<protein>
    <submittedName>
        <fullName evidence="1">Uncharacterized protein</fullName>
    </submittedName>
</protein>
<dbReference type="PATRIC" id="fig|203275.8.peg.1004"/>
<keyword evidence="2" id="KW-1185">Reference proteome</keyword>
<sequence>MIFTCFLLPLKIQIKRRPDSLFFYIFTAKKAEYDILKKITR</sequence>
<evidence type="ECO:0000313" key="1">
    <source>
        <dbReference type="EMBL" id="AEW20396.1"/>
    </source>
</evidence>
<gene>
    <name evidence="1" type="ordered locus">BFO_1117</name>
</gene>
<evidence type="ECO:0000313" key="2">
    <source>
        <dbReference type="Proteomes" id="UP000005436"/>
    </source>
</evidence>
<proteinExistence type="predicted"/>
<dbReference type="STRING" id="203275.BFO_1117"/>
<name>G8UHU8_TANFA</name>
<dbReference type="EMBL" id="CP003191">
    <property type="protein sequence ID" value="AEW20396.1"/>
    <property type="molecule type" value="Genomic_DNA"/>
</dbReference>
<dbReference type="KEGG" id="tfo:BFO_1117"/>